<dbReference type="InterPro" id="IPR011032">
    <property type="entry name" value="GroES-like_sf"/>
</dbReference>
<dbReference type="Gene3D" id="3.90.180.10">
    <property type="entry name" value="Medium-chain alcohol dehydrogenases, catalytic domain"/>
    <property type="match status" value="1"/>
</dbReference>
<dbReference type="SUPFAM" id="SSF51735">
    <property type="entry name" value="NAD(P)-binding Rossmann-fold domains"/>
    <property type="match status" value="1"/>
</dbReference>
<dbReference type="InterPro" id="IPR020843">
    <property type="entry name" value="ER"/>
</dbReference>
<evidence type="ECO:0000259" key="2">
    <source>
        <dbReference type="SMART" id="SM00829"/>
    </source>
</evidence>
<dbReference type="SMART" id="SM00829">
    <property type="entry name" value="PKS_ER"/>
    <property type="match status" value="1"/>
</dbReference>
<dbReference type="SUPFAM" id="SSF50129">
    <property type="entry name" value="GroES-like"/>
    <property type="match status" value="2"/>
</dbReference>
<dbReference type="InterPro" id="IPR013149">
    <property type="entry name" value="ADH-like_C"/>
</dbReference>
<feature type="domain" description="Enoyl reductase (ER)" evidence="2">
    <location>
        <begin position="16"/>
        <end position="326"/>
    </location>
</feature>
<dbReference type="RefSeq" id="WP_187709802.1">
    <property type="nucleotide sequence ID" value="NZ_CP060782.1"/>
</dbReference>
<name>A0ABX6TAG4_9SPHN</name>
<dbReference type="Gene3D" id="3.40.50.720">
    <property type="entry name" value="NAD(P)-binding Rossmann-like Domain"/>
    <property type="match status" value="1"/>
</dbReference>
<protein>
    <submittedName>
        <fullName evidence="3">NADP-dependent oxidoreductase</fullName>
    </submittedName>
</protein>
<organism evidence="3 4">
    <name type="scientific">Sphingomonas sediminicola</name>
    <dbReference type="NCBI Taxonomy" id="386874"/>
    <lineage>
        <taxon>Bacteria</taxon>
        <taxon>Pseudomonadati</taxon>
        <taxon>Pseudomonadota</taxon>
        <taxon>Alphaproteobacteria</taxon>
        <taxon>Sphingomonadales</taxon>
        <taxon>Sphingomonadaceae</taxon>
        <taxon>Sphingomonas</taxon>
    </lineage>
</organism>
<reference evidence="3 4" key="1">
    <citation type="submission" date="2020-08" db="EMBL/GenBank/DDBJ databases">
        <title>Genome sequence of Sphingomonas sediminicola KACC 15039T.</title>
        <authorList>
            <person name="Hyun D.-W."/>
            <person name="Bae J.-W."/>
        </authorList>
    </citation>
    <scope>NUCLEOTIDE SEQUENCE [LARGE SCALE GENOMIC DNA]</scope>
    <source>
        <strain evidence="3 4">KACC 15039</strain>
    </source>
</reference>
<dbReference type="EMBL" id="CP060782">
    <property type="protein sequence ID" value="QNP46849.1"/>
    <property type="molecule type" value="Genomic_DNA"/>
</dbReference>
<proteinExistence type="predicted"/>
<dbReference type="Pfam" id="PF00107">
    <property type="entry name" value="ADH_zinc_N"/>
    <property type="match status" value="1"/>
</dbReference>
<dbReference type="CDD" id="cd05288">
    <property type="entry name" value="PGDH"/>
    <property type="match status" value="1"/>
</dbReference>
<dbReference type="Proteomes" id="UP000516105">
    <property type="component" value="Chromosome"/>
</dbReference>
<sequence>MARAWHLMSRPQGLPTDENFALKELDLPPLAAGQVRVRNQWLSVDPYMRGRMNDVKSYVPPFQIDQPMEGGAVGEVVESTAEGFYPGDRVLHMGGWRDEAVLDARTVNKLPDLGAEPQAFLGNLGVTGATAYFGLLEVASAKPGDIVFVSAAAGAVGSAVVQIAKAKGMTVIGSAGGADKCDFVQSLGADQVVDYKAQPILKGLAAAAPEGIDVYFDNVGGDHLDAAFALARMRARFAICGMIEGYNKAEPAAFRFIMRVIAMRIRMQGFIVFDFQSRMDEFYREMGQLIATGQLKSQETVVDGIENMPDAFRGLFSGDNLGKMLVRL</sequence>
<dbReference type="PANTHER" id="PTHR43205">
    <property type="entry name" value="PROSTAGLANDIN REDUCTASE"/>
    <property type="match status" value="1"/>
</dbReference>
<dbReference type="InterPro" id="IPR041694">
    <property type="entry name" value="ADH_N_2"/>
</dbReference>
<evidence type="ECO:0000256" key="1">
    <source>
        <dbReference type="ARBA" id="ARBA00023002"/>
    </source>
</evidence>
<dbReference type="InterPro" id="IPR045010">
    <property type="entry name" value="MDR_fam"/>
</dbReference>
<gene>
    <name evidence="3" type="ORF">H9L14_00270</name>
</gene>
<evidence type="ECO:0000313" key="4">
    <source>
        <dbReference type="Proteomes" id="UP000516105"/>
    </source>
</evidence>
<accession>A0ABX6TAG4</accession>
<dbReference type="PANTHER" id="PTHR43205:SF7">
    <property type="entry name" value="PROSTAGLANDIN REDUCTASE 1"/>
    <property type="match status" value="1"/>
</dbReference>
<dbReference type="Pfam" id="PF16884">
    <property type="entry name" value="ADH_N_2"/>
    <property type="match status" value="1"/>
</dbReference>
<dbReference type="InterPro" id="IPR036291">
    <property type="entry name" value="NAD(P)-bd_dom_sf"/>
</dbReference>
<keyword evidence="1" id="KW-0560">Oxidoreductase</keyword>
<keyword evidence="4" id="KW-1185">Reference proteome</keyword>
<evidence type="ECO:0000313" key="3">
    <source>
        <dbReference type="EMBL" id="QNP46849.1"/>
    </source>
</evidence>